<evidence type="ECO:0008006" key="3">
    <source>
        <dbReference type="Google" id="ProtNLM"/>
    </source>
</evidence>
<accession>A0ABP9V7R1</accession>
<dbReference type="EMBL" id="BAABRL010000014">
    <property type="protein sequence ID" value="GAA5497402.1"/>
    <property type="molecule type" value="Genomic_DNA"/>
</dbReference>
<protein>
    <recommendedName>
        <fullName evidence="3">Secreted protein</fullName>
    </recommendedName>
</protein>
<evidence type="ECO:0000313" key="1">
    <source>
        <dbReference type="EMBL" id="GAA5497402.1"/>
    </source>
</evidence>
<evidence type="ECO:0000313" key="2">
    <source>
        <dbReference type="Proteomes" id="UP001424741"/>
    </source>
</evidence>
<reference evidence="1 2" key="1">
    <citation type="submission" date="2024-02" db="EMBL/GenBank/DDBJ databases">
        <title>Rubritalea halochordaticola NBRC 107102.</title>
        <authorList>
            <person name="Ichikawa N."/>
            <person name="Katano-Makiyama Y."/>
            <person name="Hidaka K."/>
        </authorList>
    </citation>
    <scope>NUCLEOTIDE SEQUENCE [LARGE SCALE GENOMIC DNA]</scope>
    <source>
        <strain evidence="1 2">NBRC 107102</strain>
    </source>
</reference>
<name>A0ABP9V7R1_9BACT</name>
<dbReference type="Proteomes" id="UP001424741">
    <property type="component" value="Unassembled WGS sequence"/>
</dbReference>
<sequence length="60" mass="6857">MYLLLNGCGGVFLLLKCICSTAVVILCRTHKPGNNSWRTFKVTKIDCKRDPDFQRAINRK</sequence>
<proteinExistence type="predicted"/>
<organism evidence="1 2">
    <name type="scientific">Rubritalea halochordaticola</name>
    <dbReference type="NCBI Taxonomy" id="714537"/>
    <lineage>
        <taxon>Bacteria</taxon>
        <taxon>Pseudomonadati</taxon>
        <taxon>Verrucomicrobiota</taxon>
        <taxon>Verrucomicrobiia</taxon>
        <taxon>Verrucomicrobiales</taxon>
        <taxon>Rubritaleaceae</taxon>
        <taxon>Rubritalea</taxon>
    </lineage>
</organism>
<gene>
    <name evidence="1" type="ORF">Rhal01_03596</name>
</gene>
<keyword evidence="2" id="KW-1185">Reference proteome</keyword>
<comment type="caution">
    <text evidence="1">The sequence shown here is derived from an EMBL/GenBank/DDBJ whole genome shotgun (WGS) entry which is preliminary data.</text>
</comment>